<evidence type="ECO:0000256" key="1">
    <source>
        <dbReference type="SAM" id="MobiDB-lite"/>
    </source>
</evidence>
<dbReference type="SUPFAM" id="SSF81296">
    <property type="entry name" value="E set domains"/>
    <property type="match status" value="1"/>
</dbReference>
<feature type="region of interest" description="Disordered" evidence="1">
    <location>
        <begin position="624"/>
        <end position="666"/>
    </location>
</feature>
<accession>A0A0C3BF68</accession>
<feature type="domain" description="Arrestin C-terminal-like" evidence="2">
    <location>
        <begin position="209"/>
        <end position="427"/>
    </location>
</feature>
<feature type="region of interest" description="Disordered" evidence="1">
    <location>
        <begin position="291"/>
        <end position="322"/>
    </location>
</feature>
<organism evidence="3 4">
    <name type="scientific">Piloderma croceum (strain F 1598)</name>
    <dbReference type="NCBI Taxonomy" id="765440"/>
    <lineage>
        <taxon>Eukaryota</taxon>
        <taxon>Fungi</taxon>
        <taxon>Dikarya</taxon>
        <taxon>Basidiomycota</taxon>
        <taxon>Agaricomycotina</taxon>
        <taxon>Agaricomycetes</taxon>
        <taxon>Agaricomycetidae</taxon>
        <taxon>Atheliales</taxon>
        <taxon>Atheliaceae</taxon>
        <taxon>Piloderma</taxon>
    </lineage>
</organism>
<feature type="compositionally biased region" description="Polar residues" evidence="1">
    <location>
        <begin position="655"/>
        <end position="666"/>
    </location>
</feature>
<dbReference type="FunCoup" id="A0A0C3BF68">
    <property type="interactions" value="82"/>
</dbReference>
<dbReference type="InterPro" id="IPR011021">
    <property type="entry name" value="Arrestin-like_N"/>
</dbReference>
<name>A0A0C3BF68_PILCF</name>
<evidence type="ECO:0000313" key="4">
    <source>
        <dbReference type="Proteomes" id="UP000054166"/>
    </source>
</evidence>
<feature type="compositionally biased region" description="Basic and acidic residues" evidence="1">
    <location>
        <begin position="569"/>
        <end position="586"/>
    </location>
</feature>
<feature type="region of interest" description="Disordered" evidence="1">
    <location>
        <begin position="505"/>
        <end position="531"/>
    </location>
</feature>
<dbReference type="AlphaFoldDB" id="A0A0C3BF68"/>
<dbReference type="InterPro" id="IPR050357">
    <property type="entry name" value="Arrestin_domain-protein"/>
</dbReference>
<dbReference type="HOGENOM" id="CLU_012356_0_0_1"/>
<dbReference type="PANTHER" id="PTHR11188">
    <property type="entry name" value="ARRESTIN DOMAIN CONTAINING PROTEIN"/>
    <property type="match status" value="1"/>
</dbReference>
<keyword evidence="4" id="KW-1185">Reference proteome</keyword>
<dbReference type="InterPro" id="IPR014756">
    <property type="entry name" value="Ig_E-set"/>
</dbReference>
<protein>
    <recommendedName>
        <fullName evidence="2">Arrestin C-terminal-like domain-containing protein</fullName>
    </recommendedName>
</protein>
<reference evidence="4" key="2">
    <citation type="submission" date="2015-01" db="EMBL/GenBank/DDBJ databases">
        <title>Evolutionary Origins and Diversification of the Mycorrhizal Mutualists.</title>
        <authorList>
            <consortium name="DOE Joint Genome Institute"/>
            <consortium name="Mycorrhizal Genomics Consortium"/>
            <person name="Kohler A."/>
            <person name="Kuo A."/>
            <person name="Nagy L.G."/>
            <person name="Floudas D."/>
            <person name="Copeland A."/>
            <person name="Barry K.W."/>
            <person name="Cichocki N."/>
            <person name="Veneault-Fourrey C."/>
            <person name="LaButti K."/>
            <person name="Lindquist E.A."/>
            <person name="Lipzen A."/>
            <person name="Lundell T."/>
            <person name="Morin E."/>
            <person name="Murat C."/>
            <person name="Riley R."/>
            <person name="Ohm R."/>
            <person name="Sun H."/>
            <person name="Tunlid A."/>
            <person name="Henrissat B."/>
            <person name="Grigoriev I.V."/>
            <person name="Hibbett D.S."/>
            <person name="Martin F."/>
        </authorList>
    </citation>
    <scope>NUCLEOTIDE SEQUENCE [LARGE SCALE GENOMIC DNA]</scope>
    <source>
        <strain evidence="4">F 1598</strain>
    </source>
</reference>
<dbReference type="EMBL" id="KN833040">
    <property type="protein sequence ID" value="KIM75962.1"/>
    <property type="molecule type" value="Genomic_DNA"/>
</dbReference>
<dbReference type="OrthoDB" id="2333384at2759"/>
<dbReference type="Pfam" id="PF00339">
    <property type="entry name" value="Arrestin_N"/>
    <property type="match status" value="1"/>
</dbReference>
<sequence length="740" mass="80841">MGESSPPNGADEDTLHSPFNPFTVGLSHQSPQDLEFIPEKLKPGLEIIFSPEFVCMKGTGPDVEPALLSGHVVLYLTESTSIREITLSFKGKARLPVASHEPLSMNSSTLLYSICNHEWSFLEGEKRHSHTLKAGRHLFPFQLQIGGSMPSSMYTTAHGGASVSYKLRAVAVRPGLAHNLQAVTPVNILRSFSSEALEYQQTLEIENSWPDKLMYSIMLPHKAWAIGDKVTTLAKFSPLAKGTRVTTVSAAIHETTKLHTRSGYQEHKRVVAHAEYKIVGHKAMCLEEPQHGARTSHFQPTHSGPTTPGLSSDQRNTSSSSVGSFFARQVPSSESTLSTSSISAAGPSATVAESDFSEDQQEDTELNTDDVVTDLKINIPLNTVATHTLEPIVVTHRIRWSILIENPDGHTSELRCSLPLHILDYRLLQESRAHTAVTRQLLLGGPEISDEARDEQELPSYRAHVYDRVANMFLPDSATRRVRNPWVSQGSSPVIIRNSFLGSTDASGASSPLTAHPLSSHLPREPGLSSSTPLEWVNSELLLSLSDGDLVSTPPDDHPSTSEQSRPGSRPESRRQSRAPSPDHHLRNAHTPPSPVETFVHGSHASRNVHGVFQASMKPLSSNTWLPSRSNSHSNLSSQVFNNTEPQQQQTQTPSRPSFANMHSQSASELLHRAFTEVPDYGMASRGFIGGVPPLTSMRGLPSYDEAEQSHGDTNVATRFEQALGRDSQQPQSLTSSPGL</sequence>
<reference evidence="3 4" key="1">
    <citation type="submission" date="2014-04" db="EMBL/GenBank/DDBJ databases">
        <authorList>
            <consortium name="DOE Joint Genome Institute"/>
            <person name="Kuo A."/>
            <person name="Tarkka M."/>
            <person name="Buscot F."/>
            <person name="Kohler A."/>
            <person name="Nagy L.G."/>
            <person name="Floudas D."/>
            <person name="Copeland A."/>
            <person name="Barry K.W."/>
            <person name="Cichocki N."/>
            <person name="Veneault-Fourrey C."/>
            <person name="LaButti K."/>
            <person name="Lindquist E.A."/>
            <person name="Lipzen A."/>
            <person name="Lundell T."/>
            <person name="Morin E."/>
            <person name="Murat C."/>
            <person name="Sun H."/>
            <person name="Tunlid A."/>
            <person name="Henrissat B."/>
            <person name="Grigoriev I.V."/>
            <person name="Hibbett D.S."/>
            <person name="Martin F."/>
            <person name="Nordberg H.P."/>
            <person name="Cantor M.N."/>
            <person name="Hua S.X."/>
        </authorList>
    </citation>
    <scope>NUCLEOTIDE SEQUENCE [LARGE SCALE GENOMIC DNA]</scope>
    <source>
        <strain evidence="3 4">F 1598</strain>
    </source>
</reference>
<dbReference type="InterPro" id="IPR014752">
    <property type="entry name" value="Arrestin-like_C"/>
</dbReference>
<dbReference type="PANTHER" id="PTHR11188:SF17">
    <property type="entry name" value="FI21816P1"/>
    <property type="match status" value="1"/>
</dbReference>
<dbReference type="GO" id="GO:0005886">
    <property type="term" value="C:plasma membrane"/>
    <property type="evidence" value="ECO:0007669"/>
    <property type="project" value="TreeGrafter"/>
</dbReference>
<feature type="region of interest" description="Disordered" evidence="1">
    <location>
        <begin position="336"/>
        <end position="366"/>
    </location>
</feature>
<dbReference type="InterPro" id="IPR011022">
    <property type="entry name" value="Arrestin_C-like"/>
</dbReference>
<dbReference type="STRING" id="765440.A0A0C3BF68"/>
<evidence type="ECO:0000259" key="2">
    <source>
        <dbReference type="SMART" id="SM01017"/>
    </source>
</evidence>
<dbReference type="GO" id="GO:0005829">
    <property type="term" value="C:cytosol"/>
    <property type="evidence" value="ECO:0007669"/>
    <property type="project" value="TreeGrafter"/>
</dbReference>
<feature type="compositionally biased region" description="Polar residues" evidence="1">
    <location>
        <begin position="727"/>
        <end position="740"/>
    </location>
</feature>
<proteinExistence type="predicted"/>
<feature type="compositionally biased region" description="Polar residues" evidence="1">
    <location>
        <begin position="296"/>
        <end position="322"/>
    </location>
</feature>
<feature type="compositionally biased region" description="Low complexity" evidence="1">
    <location>
        <begin position="628"/>
        <end position="638"/>
    </location>
</feature>
<dbReference type="Proteomes" id="UP000054166">
    <property type="component" value="Unassembled WGS sequence"/>
</dbReference>
<dbReference type="Gene3D" id="2.60.40.640">
    <property type="match status" value="1"/>
</dbReference>
<feature type="region of interest" description="Disordered" evidence="1">
    <location>
        <begin position="700"/>
        <end position="740"/>
    </location>
</feature>
<dbReference type="InParanoid" id="A0A0C3BF68"/>
<dbReference type="GO" id="GO:0030674">
    <property type="term" value="F:protein-macromolecule adaptor activity"/>
    <property type="evidence" value="ECO:0007669"/>
    <property type="project" value="TreeGrafter"/>
</dbReference>
<dbReference type="SMART" id="SM01017">
    <property type="entry name" value="Arrestin_C"/>
    <property type="match status" value="1"/>
</dbReference>
<dbReference type="GO" id="GO:0070086">
    <property type="term" value="P:ubiquitin-dependent endocytosis"/>
    <property type="evidence" value="ECO:0007669"/>
    <property type="project" value="TreeGrafter"/>
</dbReference>
<feature type="region of interest" description="Disordered" evidence="1">
    <location>
        <begin position="1"/>
        <end position="22"/>
    </location>
</feature>
<gene>
    <name evidence="3" type="ORF">PILCRDRAFT_78316</name>
</gene>
<evidence type="ECO:0000313" key="3">
    <source>
        <dbReference type="EMBL" id="KIM75962.1"/>
    </source>
</evidence>
<dbReference type="GO" id="GO:0031625">
    <property type="term" value="F:ubiquitin protein ligase binding"/>
    <property type="evidence" value="ECO:0007669"/>
    <property type="project" value="TreeGrafter"/>
</dbReference>
<feature type="compositionally biased region" description="Acidic residues" evidence="1">
    <location>
        <begin position="355"/>
        <end position="366"/>
    </location>
</feature>
<feature type="region of interest" description="Disordered" evidence="1">
    <location>
        <begin position="547"/>
        <end position="601"/>
    </location>
</feature>